<evidence type="ECO:0000256" key="1">
    <source>
        <dbReference type="SAM" id="MobiDB-lite"/>
    </source>
</evidence>
<reference evidence="3 4" key="1">
    <citation type="journal article" date="2024" name="Nat. Commun.">
        <title>Phylogenomics reveals the evolutionary origins of lichenization in chlorophyte algae.</title>
        <authorList>
            <person name="Puginier C."/>
            <person name="Libourel C."/>
            <person name="Otte J."/>
            <person name="Skaloud P."/>
            <person name="Haon M."/>
            <person name="Grisel S."/>
            <person name="Petersen M."/>
            <person name="Berrin J.G."/>
            <person name="Delaux P.M."/>
            <person name="Dal Grande F."/>
            <person name="Keller J."/>
        </authorList>
    </citation>
    <scope>NUCLEOTIDE SEQUENCE [LARGE SCALE GENOMIC DNA]</scope>
    <source>
        <strain evidence="3 4">SAG 245.80</strain>
    </source>
</reference>
<dbReference type="InterPro" id="IPR014756">
    <property type="entry name" value="Ig_E-set"/>
</dbReference>
<keyword evidence="4" id="KW-1185">Reference proteome</keyword>
<dbReference type="Gene3D" id="2.60.40.10">
    <property type="entry name" value="Immunoglobulins"/>
    <property type="match status" value="1"/>
</dbReference>
<evidence type="ECO:0000259" key="2">
    <source>
        <dbReference type="Pfam" id="PF16561"/>
    </source>
</evidence>
<dbReference type="PANTHER" id="PTHR47661:SF2">
    <property type="entry name" value="PHOSPHOGLUCAN PHOSPHATASE LSF1, CHLOROPLASTIC"/>
    <property type="match status" value="1"/>
</dbReference>
<dbReference type="SUPFAM" id="SSF81296">
    <property type="entry name" value="E set domains"/>
    <property type="match status" value="1"/>
</dbReference>
<feature type="compositionally biased region" description="Polar residues" evidence="1">
    <location>
        <begin position="47"/>
        <end position="63"/>
    </location>
</feature>
<feature type="domain" description="AMP-activated protein kinase glycogen-binding" evidence="2">
    <location>
        <begin position="288"/>
        <end position="368"/>
    </location>
</feature>
<sequence length="408" mass="42278">MRHSAAHQPEGCMRAVRSVVRQGLRQDGEHPLLTLARCDRGSAFHSRWSNQQPGSSWSTSSFAGPTRGRGEAGQGLELGLPYPVQADGALAGASNAVPMPAAARERRRQAAEGRRRGDGLGAAPSAGELPGAVAYVALPWLALAAGQLGAREREALASARGLTKLLDMDAPAAGVRGPLRVPASPTPVPPLARAAAALQRLALRLGVPGGQRASSNGCHSMVLAHVGPGGEAQLAALLAAWLLWFGGLRLADSLQAGEAVVGARPEPGAVEAATAALAARARERATRVRLIWRYPGQSVEAAGPLLGGWGCRVPLQFCTCDRCWAAEVQGLRPGMYQYKYIVDGVWVTDLAQPAECDALGNVNNVVVVPVPPPGAFLPLPGSELALARRTAAALAFSTKMGVGGHARA</sequence>
<gene>
    <name evidence="3" type="ORF">WJX81_007502</name>
</gene>
<protein>
    <recommendedName>
        <fullName evidence="2">AMP-activated protein kinase glycogen-binding domain-containing protein</fullName>
    </recommendedName>
</protein>
<feature type="region of interest" description="Disordered" evidence="1">
    <location>
        <begin position="45"/>
        <end position="78"/>
    </location>
</feature>
<organism evidence="3 4">
    <name type="scientific">Elliptochloris bilobata</name>
    <dbReference type="NCBI Taxonomy" id="381761"/>
    <lineage>
        <taxon>Eukaryota</taxon>
        <taxon>Viridiplantae</taxon>
        <taxon>Chlorophyta</taxon>
        <taxon>core chlorophytes</taxon>
        <taxon>Trebouxiophyceae</taxon>
        <taxon>Trebouxiophyceae incertae sedis</taxon>
        <taxon>Elliptochloris clade</taxon>
        <taxon>Elliptochloris</taxon>
    </lineage>
</organism>
<proteinExistence type="predicted"/>
<feature type="region of interest" description="Disordered" evidence="1">
    <location>
        <begin position="93"/>
        <end position="124"/>
    </location>
</feature>
<dbReference type="Pfam" id="PF16561">
    <property type="entry name" value="AMPK1_CBM"/>
    <property type="match status" value="1"/>
</dbReference>
<dbReference type="PANTHER" id="PTHR47661">
    <property type="entry name" value="PHOSPHOGLUCAN PHOSPHATASE LSF1, CHLOROPLASTIC"/>
    <property type="match status" value="1"/>
</dbReference>
<dbReference type="Proteomes" id="UP001445335">
    <property type="component" value="Unassembled WGS sequence"/>
</dbReference>
<feature type="compositionally biased region" description="Basic and acidic residues" evidence="1">
    <location>
        <begin position="108"/>
        <end position="118"/>
    </location>
</feature>
<dbReference type="InterPro" id="IPR032640">
    <property type="entry name" value="AMPK1_CBM"/>
</dbReference>
<dbReference type="CDD" id="cd02859">
    <property type="entry name" value="E_set_AMPKbeta_like_N"/>
    <property type="match status" value="1"/>
</dbReference>
<dbReference type="AlphaFoldDB" id="A0AAW1S0M3"/>
<evidence type="ECO:0000313" key="4">
    <source>
        <dbReference type="Proteomes" id="UP001445335"/>
    </source>
</evidence>
<dbReference type="InterPro" id="IPR013783">
    <property type="entry name" value="Ig-like_fold"/>
</dbReference>
<evidence type="ECO:0000313" key="3">
    <source>
        <dbReference type="EMBL" id="KAK9839530.1"/>
    </source>
</evidence>
<name>A0AAW1S0M3_9CHLO</name>
<comment type="caution">
    <text evidence="3">The sequence shown here is derived from an EMBL/GenBank/DDBJ whole genome shotgun (WGS) entry which is preliminary data.</text>
</comment>
<accession>A0AAW1S0M3</accession>
<dbReference type="EMBL" id="JALJOU010000016">
    <property type="protein sequence ID" value="KAK9839530.1"/>
    <property type="molecule type" value="Genomic_DNA"/>
</dbReference>